<evidence type="ECO:0000259" key="15">
    <source>
        <dbReference type="PROSITE" id="PS50173"/>
    </source>
</evidence>
<dbReference type="GO" id="GO:0005634">
    <property type="term" value="C:nucleus"/>
    <property type="evidence" value="ECO:0007669"/>
    <property type="project" value="UniProtKB-SubCell"/>
</dbReference>
<dbReference type="WBParaSite" id="SBAD_0000800301-mRNA-1">
    <property type="protein sequence ID" value="SBAD_0000800301-mRNA-1"/>
    <property type="gene ID" value="SBAD_0000800301"/>
</dbReference>
<keyword evidence="17" id="KW-1185">Reference proteome</keyword>
<dbReference type="AlphaFoldDB" id="A0A183IVR5"/>
<dbReference type="Proteomes" id="UP000270296">
    <property type="component" value="Unassembled WGS sequence"/>
</dbReference>
<dbReference type="Gene3D" id="3.30.1490.100">
    <property type="entry name" value="DNA polymerase, Y-family, little finger domain"/>
    <property type="match status" value="1"/>
</dbReference>
<dbReference type="GO" id="GO:0005657">
    <property type="term" value="C:replication fork"/>
    <property type="evidence" value="ECO:0007669"/>
    <property type="project" value="TreeGrafter"/>
</dbReference>
<evidence type="ECO:0000256" key="8">
    <source>
        <dbReference type="ARBA" id="ARBA00022723"/>
    </source>
</evidence>
<evidence type="ECO:0000256" key="5">
    <source>
        <dbReference type="ARBA" id="ARBA00012417"/>
    </source>
</evidence>
<evidence type="ECO:0000256" key="4">
    <source>
        <dbReference type="ARBA" id="ARBA00010945"/>
    </source>
</evidence>
<name>A0A183IVR5_9BILA</name>
<evidence type="ECO:0000256" key="6">
    <source>
        <dbReference type="ARBA" id="ARBA00022679"/>
    </source>
</evidence>
<dbReference type="OrthoDB" id="5723at2759"/>
<evidence type="ECO:0000256" key="14">
    <source>
        <dbReference type="ARBA" id="ARBA00049244"/>
    </source>
</evidence>
<evidence type="ECO:0000256" key="9">
    <source>
        <dbReference type="ARBA" id="ARBA00022763"/>
    </source>
</evidence>
<dbReference type="PROSITE" id="PS50173">
    <property type="entry name" value="UMUC"/>
    <property type="match status" value="1"/>
</dbReference>
<keyword evidence="7" id="KW-0548">Nucleotidyltransferase</keyword>
<evidence type="ECO:0000256" key="3">
    <source>
        <dbReference type="ARBA" id="ARBA00004123"/>
    </source>
</evidence>
<dbReference type="Pfam" id="PF00817">
    <property type="entry name" value="IMS"/>
    <property type="match status" value="1"/>
</dbReference>
<gene>
    <name evidence="16" type="ORF">SBAD_LOCUS7712</name>
</gene>
<organism evidence="18">
    <name type="scientific">Soboliphyme baturini</name>
    <dbReference type="NCBI Taxonomy" id="241478"/>
    <lineage>
        <taxon>Eukaryota</taxon>
        <taxon>Metazoa</taxon>
        <taxon>Ecdysozoa</taxon>
        <taxon>Nematoda</taxon>
        <taxon>Enoplea</taxon>
        <taxon>Dorylaimia</taxon>
        <taxon>Dioctophymatida</taxon>
        <taxon>Dioctophymatoidea</taxon>
        <taxon>Soboliphymatidae</taxon>
        <taxon>Soboliphyme</taxon>
    </lineage>
</organism>
<dbReference type="InterPro" id="IPR043502">
    <property type="entry name" value="DNA/RNA_pol_sf"/>
</dbReference>
<evidence type="ECO:0000313" key="17">
    <source>
        <dbReference type="Proteomes" id="UP000270296"/>
    </source>
</evidence>
<keyword evidence="12" id="KW-0539">Nucleus</keyword>
<comment type="catalytic activity">
    <reaction evidence="14">
        <text>DNA(n) + a 2'-deoxyribonucleoside 5'-triphosphate = DNA(n+1) + diphosphate</text>
        <dbReference type="Rhea" id="RHEA:22508"/>
        <dbReference type="Rhea" id="RHEA-COMP:17339"/>
        <dbReference type="Rhea" id="RHEA-COMP:17340"/>
        <dbReference type="ChEBI" id="CHEBI:33019"/>
        <dbReference type="ChEBI" id="CHEBI:61560"/>
        <dbReference type="ChEBI" id="CHEBI:173112"/>
        <dbReference type="EC" id="2.7.7.7"/>
    </reaction>
</comment>
<accession>A0A183IVR5</accession>
<evidence type="ECO:0000256" key="13">
    <source>
        <dbReference type="ARBA" id="ARBA00044975"/>
    </source>
</evidence>
<dbReference type="PANTHER" id="PTHR45873:SF1">
    <property type="entry name" value="DNA POLYMERASE ETA"/>
    <property type="match status" value="1"/>
</dbReference>
<comment type="subcellular location">
    <subcellularLocation>
        <location evidence="3">Nucleus</location>
    </subcellularLocation>
</comment>
<evidence type="ECO:0000256" key="1">
    <source>
        <dbReference type="ARBA" id="ARBA00001936"/>
    </source>
</evidence>
<keyword evidence="11" id="KW-0234">DNA repair</keyword>
<dbReference type="GO" id="GO:0042276">
    <property type="term" value="P:error-prone translesion synthesis"/>
    <property type="evidence" value="ECO:0007669"/>
    <property type="project" value="TreeGrafter"/>
</dbReference>
<keyword evidence="9" id="KW-0227">DNA damage</keyword>
<dbReference type="Gene3D" id="1.10.150.20">
    <property type="entry name" value="5' to 3' exonuclease, C-terminal subdomain"/>
    <property type="match status" value="1"/>
</dbReference>
<keyword evidence="6" id="KW-0808">Transferase</keyword>
<comment type="cofactor">
    <cofactor evidence="2">
        <name>Mg(2+)</name>
        <dbReference type="ChEBI" id="CHEBI:18420"/>
    </cofactor>
</comment>
<evidence type="ECO:0000256" key="2">
    <source>
        <dbReference type="ARBA" id="ARBA00001946"/>
    </source>
</evidence>
<dbReference type="Pfam" id="PF21704">
    <property type="entry name" value="POLH-Rev1_HhH"/>
    <property type="match status" value="1"/>
</dbReference>
<dbReference type="Gene3D" id="3.40.1170.60">
    <property type="match status" value="1"/>
</dbReference>
<comment type="cofactor">
    <cofactor evidence="1">
        <name>Mn(2+)</name>
        <dbReference type="ChEBI" id="CHEBI:29035"/>
    </cofactor>
</comment>
<dbReference type="PANTHER" id="PTHR45873">
    <property type="entry name" value="DNA POLYMERASE ETA"/>
    <property type="match status" value="1"/>
</dbReference>
<keyword evidence="8" id="KW-0479">Metal-binding</keyword>
<evidence type="ECO:0000256" key="11">
    <source>
        <dbReference type="ARBA" id="ARBA00023204"/>
    </source>
</evidence>
<dbReference type="InterPro" id="IPR001126">
    <property type="entry name" value="UmuC"/>
</dbReference>
<dbReference type="SUPFAM" id="SSF56672">
    <property type="entry name" value="DNA/RNA polymerases"/>
    <property type="match status" value="1"/>
</dbReference>
<dbReference type="GO" id="GO:0035861">
    <property type="term" value="C:site of double-strand break"/>
    <property type="evidence" value="ECO:0007669"/>
    <property type="project" value="TreeGrafter"/>
</dbReference>
<evidence type="ECO:0000256" key="12">
    <source>
        <dbReference type="ARBA" id="ARBA00023242"/>
    </source>
</evidence>
<evidence type="ECO:0000256" key="10">
    <source>
        <dbReference type="ARBA" id="ARBA00022842"/>
    </source>
</evidence>
<dbReference type="SUPFAM" id="SSF100879">
    <property type="entry name" value="Lesion bypass DNA polymerase (Y-family), little finger domain"/>
    <property type="match status" value="1"/>
</dbReference>
<sequence length="351" mass="39079">MANTRIVVLIDMDCFYVQVEQRENPDLYGKPTAVVQYNQWKKGGIIALSYEARANGVKRFMRGSDAEEVCPSICLVQVPMKRGKADLSKYRLASDEVFHVLSGFDGVVLERASIDEAFLDVTEAVELAEAQPIDHLLTVDDLRNTRMAVDDDRKNIVDYLTYVQNTDCDISDDQRIIRKLLLAARLAENMRKRIFEQTKFRCSAGVAINKMLAKLVCSVNKPNGQTVIFPQQVPKLFDKTSISDIRSLGGKLGRSVVNVLNIETVGQLAAVPLGVLVLHFGQKTANWLKDISQGVDVEAVTPRQIVKSIASAKNFTGKAALSAKSEVKFWIEQLAECLLERLLEDRSSVMA</sequence>
<reference evidence="18" key="1">
    <citation type="submission" date="2016-06" db="UniProtKB">
        <authorList>
            <consortium name="WormBaseParasite"/>
        </authorList>
    </citation>
    <scope>IDENTIFICATION</scope>
</reference>
<protein>
    <recommendedName>
        <fullName evidence="13">DNA polymerase eta</fullName>
        <ecNumber evidence="5">2.7.7.7</ecNumber>
    </recommendedName>
</protein>
<evidence type="ECO:0000313" key="18">
    <source>
        <dbReference type="WBParaSite" id="SBAD_0000800301-mRNA-1"/>
    </source>
</evidence>
<dbReference type="Gene3D" id="3.30.70.270">
    <property type="match status" value="1"/>
</dbReference>
<dbReference type="EMBL" id="UZAM01010871">
    <property type="protein sequence ID" value="VDP14006.1"/>
    <property type="molecule type" value="Genomic_DNA"/>
</dbReference>
<evidence type="ECO:0000256" key="7">
    <source>
        <dbReference type="ARBA" id="ARBA00022695"/>
    </source>
</evidence>
<dbReference type="GO" id="GO:0009411">
    <property type="term" value="P:response to UV"/>
    <property type="evidence" value="ECO:0007669"/>
    <property type="project" value="UniProtKB-ARBA"/>
</dbReference>
<evidence type="ECO:0000313" key="16">
    <source>
        <dbReference type="EMBL" id="VDP14006.1"/>
    </source>
</evidence>
<dbReference type="GO" id="GO:0046872">
    <property type="term" value="F:metal ion binding"/>
    <property type="evidence" value="ECO:0007669"/>
    <property type="project" value="UniProtKB-KW"/>
</dbReference>
<dbReference type="EC" id="2.7.7.7" evidence="5"/>
<dbReference type="GO" id="GO:0003684">
    <property type="term" value="F:damaged DNA binding"/>
    <property type="evidence" value="ECO:0007669"/>
    <property type="project" value="InterPro"/>
</dbReference>
<dbReference type="InterPro" id="IPR052230">
    <property type="entry name" value="DNA_polymerase_eta"/>
</dbReference>
<dbReference type="InterPro" id="IPR043128">
    <property type="entry name" value="Rev_trsase/Diguanyl_cyclase"/>
</dbReference>
<dbReference type="FunFam" id="1.10.150.20:FF:000014">
    <property type="entry name" value="Polymerase (DNA directed), eta"/>
    <property type="match status" value="1"/>
</dbReference>
<feature type="domain" description="UmuC" evidence="15">
    <location>
        <begin position="7"/>
        <end position="249"/>
    </location>
</feature>
<reference evidence="16 17" key="2">
    <citation type="submission" date="2018-11" db="EMBL/GenBank/DDBJ databases">
        <authorList>
            <consortium name="Pathogen Informatics"/>
        </authorList>
    </citation>
    <scope>NUCLEOTIDE SEQUENCE [LARGE SCALE GENOMIC DNA]</scope>
</reference>
<comment type="similarity">
    <text evidence="4">Belongs to the DNA polymerase type-Y family.</text>
</comment>
<keyword evidence="10" id="KW-0460">Magnesium</keyword>
<dbReference type="InterPro" id="IPR036775">
    <property type="entry name" value="DNA_pol_Y-fam_lit_finger_sf"/>
</dbReference>
<proteinExistence type="inferred from homology"/>
<dbReference type="FunFam" id="3.40.1170.60:FF:000003">
    <property type="entry name" value="DNA polymerase eta"/>
    <property type="match status" value="1"/>
</dbReference>
<dbReference type="GO" id="GO:0006281">
    <property type="term" value="P:DNA repair"/>
    <property type="evidence" value="ECO:0007669"/>
    <property type="project" value="UniProtKB-KW"/>
</dbReference>
<dbReference type="GO" id="GO:0003887">
    <property type="term" value="F:DNA-directed DNA polymerase activity"/>
    <property type="evidence" value="ECO:0007669"/>
    <property type="project" value="UniProtKB-EC"/>
</dbReference>